<evidence type="ECO:0000256" key="4">
    <source>
        <dbReference type="ARBA" id="ARBA00022989"/>
    </source>
</evidence>
<evidence type="ECO:0000259" key="7">
    <source>
        <dbReference type="Pfam" id="PF04024"/>
    </source>
</evidence>
<keyword evidence="5 6" id="KW-0472">Membrane</keyword>
<evidence type="ECO:0000256" key="1">
    <source>
        <dbReference type="ARBA" id="ARBA00004162"/>
    </source>
</evidence>
<dbReference type="InterPro" id="IPR052027">
    <property type="entry name" value="PspC"/>
</dbReference>
<dbReference type="PANTHER" id="PTHR33885">
    <property type="entry name" value="PHAGE SHOCK PROTEIN C"/>
    <property type="match status" value="1"/>
</dbReference>
<accession>A0A8I0HQ86</accession>
<proteinExistence type="predicted"/>
<dbReference type="GO" id="GO:0005886">
    <property type="term" value="C:plasma membrane"/>
    <property type="evidence" value="ECO:0007669"/>
    <property type="project" value="UniProtKB-SubCell"/>
</dbReference>
<reference evidence="8 9" key="1">
    <citation type="submission" date="2020-08" db="EMBL/GenBank/DDBJ databases">
        <title>A Genomic Blueprint of the Chicken Gut Microbiome.</title>
        <authorList>
            <person name="Gilroy R."/>
            <person name="Ravi A."/>
            <person name="Getino M."/>
            <person name="Pursley I."/>
            <person name="Horton D.L."/>
            <person name="Alikhan N.-F."/>
            <person name="Baker D."/>
            <person name="Gharbi K."/>
            <person name="Hall N."/>
            <person name="Watson M."/>
            <person name="Adriaenssens E.M."/>
            <person name="Foster-Nyarko E."/>
            <person name="Jarju S."/>
            <person name="Secka A."/>
            <person name="Antonio M."/>
            <person name="Oren A."/>
            <person name="Chaudhuri R."/>
            <person name="La Ragione R.M."/>
            <person name="Hildebrand F."/>
            <person name="Pallen M.J."/>
        </authorList>
    </citation>
    <scope>NUCLEOTIDE SEQUENCE [LARGE SCALE GENOMIC DNA]</scope>
    <source>
        <strain evidence="8 9">Sa1YVA5</strain>
    </source>
</reference>
<feature type="domain" description="Phage shock protein PspC N-terminal" evidence="7">
    <location>
        <begin position="22"/>
        <end position="77"/>
    </location>
</feature>
<keyword evidence="9" id="KW-1185">Reference proteome</keyword>
<dbReference type="AlphaFoldDB" id="A0A8I0HQ86"/>
<feature type="transmembrane region" description="Helical" evidence="6">
    <location>
        <begin position="51"/>
        <end position="74"/>
    </location>
</feature>
<dbReference type="EMBL" id="JACSPR010000009">
    <property type="protein sequence ID" value="MBD8031004.1"/>
    <property type="molecule type" value="Genomic_DNA"/>
</dbReference>
<gene>
    <name evidence="8" type="ORF">H9627_11855</name>
</gene>
<feature type="transmembrane region" description="Helical" evidence="6">
    <location>
        <begin position="28"/>
        <end position="45"/>
    </location>
</feature>
<comment type="caution">
    <text evidence="8">The sequence shown here is derived from an EMBL/GenBank/DDBJ whole genome shotgun (WGS) entry which is preliminary data.</text>
</comment>
<comment type="subcellular location">
    <subcellularLocation>
        <location evidence="1">Cell membrane</location>
        <topology evidence="1">Single-pass membrane protein</topology>
    </subcellularLocation>
</comment>
<protein>
    <submittedName>
        <fullName evidence="8">PspC domain-containing protein</fullName>
    </submittedName>
</protein>
<keyword evidence="3 6" id="KW-0812">Transmembrane</keyword>
<organism evidence="8 9">
    <name type="scientific">Corynebacterium gallinarum</name>
    <dbReference type="NCBI Taxonomy" id="2762214"/>
    <lineage>
        <taxon>Bacteria</taxon>
        <taxon>Bacillati</taxon>
        <taxon>Actinomycetota</taxon>
        <taxon>Actinomycetes</taxon>
        <taxon>Mycobacteriales</taxon>
        <taxon>Corynebacteriaceae</taxon>
        <taxon>Corynebacterium</taxon>
    </lineage>
</organism>
<evidence type="ECO:0000256" key="3">
    <source>
        <dbReference type="ARBA" id="ARBA00022692"/>
    </source>
</evidence>
<sequence>MDRTTLSEILKDITRKSKLGTIRRVRKGRWVAGVFSGIGATYGVHPVWLRLLFLGSFFLPGPQFPVYFVAWLAMPKESRTE</sequence>
<evidence type="ECO:0000256" key="5">
    <source>
        <dbReference type="ARBA" id="ARBA00023136"/>
    </source>
</evidence>
<name>A0A8I0HQ86_9CORY</name>
<dbReference type="PANTHER" id="PTHR33885:SF3">
    <property type="entry name" value="PHAGE SHOCK PROTEIN C"/>
    <property type="match status" value="1"/>
</dbReference>
<dbReference type="Proteomes" id="UP000650224">
    <property type="component" value="Unassembled WGS sequence"/>
</dbReference>
<keyword evidence="2" id="KW-1003">Cell membrane</keyword>
<evidence type="ECO:0000313" key="9">
    <source>
        <dbReference type="Proteomes" id="UP000650224"/>
    </source>
</evidence>
<dbReference type="InterPro" id="IPR007168">
    <property type="entry name" value="Phageshock_PspC_N"/>
</dbReference>
<keyword evidence="4 6" id="KW-1133">Transmembrane helix</keyword>
<evidence type="ECO:0000256" key="2">
    <source>
        <dbReference type="ARBA" id="ARBA00022475"/>
    </source>
</evidence>
<evidence type="ECO:0000313" key="8">
    <source>
        <dbReference type="EMBL" id="MBD8031004.1"/>
    </source>
</evidence>
<dbReference type="Pfam" id="PF04024">
    <property type="entry name" value="PspC"/>
    <property type="match status" value="1"/>
</dbReference>
<evidence type="ECO:0000256" key="6">
    <source>
        <dbReference type="SAM" id="Phobius"/>
    </source>
</evidence>